<evidence type="ECO:0000313" key="2">
    <source>
        <dbReference type="Proteomes" id="UP000594422"/>
    </source>
</evidence>
<reference evidence="1 2" key="1">
    <citation type="submission" date="2020-10" db="EMBL/GenBank/DDBJ databases">
        <title>Novel bacteriophages targeting Providencia spp. as potential agents for phage therapy.</title>
        <authorList>
            <person name="Rakov C."/>
            <person name="Alkalay-Oren S."/>
            <person name="Coppenhagen-Glazer S."/>
            <person name="Hazan R."/>
        </authorList>
    </citation>
    <scope>NUCLEOTIDE SEQUENCE [LARGE SCALE GENOMIC DNA]</scope>
</reference>
<keyword evidence="2" id="KW-1185">Reference proteome</keyword>
<sequence>MNNYPWIKTGLKFVGLREIKGPQHEPEILQMWKDIKRGGIKDDETPWCAAYTGAMLERSGIVSTRFEGSQSYLKWGEALDKPIYGCVCVGKRPGGGHVGFVVGMTPNGDPILLAGNQGDMVSIKAFPKERVLGYRWPTGQQKLNIKMPIGDAAYTTKES</sequence>
<dbReference type="Proteomes" id="UP000594422">
    <property type="component" value="Segment"/>
</dbReference>
<evidence type="ECO:0008006" key="3">
    <source>
        <dbReference type="Google" id="ProtNLM"/>
    </source>
</evidence>
<dbReference type="EMBL" id="MW057861">
    <property type="protein sequence ID" value="QPI18512.1"/>
    <property type="molecule type" value="Genomic_DNA"/>
</dbReference>
<dbReference type="KEGG" id="vg:77951622"/>
<dbReference type="InterPro" id="IPR013423">
    <property type="entry name" value="CHP02594"/>
</dbReference>
<dbReference type="NCBIfam" id="TIGR02594">
    <property type="entry name" value="TIGR02594 family protein"/>
    <property type="match status" value="1"/>
</dbReference>
<dbReference type="RefSeq" id="YP_010675299.1">
    <property type="nucleotide sequence ID" value="NC_071001.1"/>
</dbReference>
<evidence type="ECO:0000313" key="1">
    <source>
        <dbReference type="EMBL" id="QPI18512.1"/>
    </source>
</evidence>
<protein>
    <recommendedName>
        <fullName evidence="3">TIGR02594 family protein</fullName>
    </recommendedName>
</protein>
<accession>A0A7S9XIA9</accession>
<proteinExistence type="predicted"/>
<dbReference type="GeneID" id="77951622"/>
<organism evidence="1 2">
    <name type="scientific">Providencia phage PSTCR7</name>
    <dbReference type="NCBI Taxonomy" id="2783549"/>
    <lineage>
        <taxon>Viruses</taxon>
        <taxon>Duplodnaviria</taxon>
        <taxon>Heunggongvirae</taxon>
        <taxon>Uroviricota</taxon>
        <taxon>Caudoviricetes</taxon>
        <taxon>Craquatrovirus</taxon>
        <taxon>Craquatrovirus PSTCR7</taxon>
    </lineage>
</organism>
<name>A0A7S9XIA9_9CAUD</name>